<accession>A0A7W3IGR9</accession>
<evidence type="ECO:0000313" key="2">
    <source>
        <dbReference type="Proteomes" id="UP000547058"/>
    </source>
</evidence>
<protein>
    <submittedName>
        <fullName evidence="1">Uncharacterized protein</fullName>
    </submittedName>
</protein>
<proteinExistence type="predicted"/>
<name>A0A7W3IGR9_9GAMM</name>
<dbReference type="RefSeq" id="WP_182337698.1">
    <property type="nucleotide sequence ID" value="NZ_JACGXS010000001.1"/>
</dbReference>
<organism evidence="1 2">
    <name type="scientific">Stenotrophomonas tumulicola</name>
    <dbReference type="NCBI Taxonomy" id="1685415"/>
    <lineage>
        <taxon>Bacteria</taxon>
        <taxon>Pseudomonadati</taxon>
        <taxon>Pseudomonadota</taxon>
        <taxon>Gammaproteobacteria</taxon>
        <taxon>Lysobacterales</taxon>
        <taxon>Lysobacteraceae</taxon>
        <taxon>Stenotrophomonas</taxon>
    </lineage>
</organism>
<comment type="caution">
    <text evidence="1">The sequence shown here is derived from an EMBL/GenBank/DDBJ whole genome shotgun (WGS) entry which is preliminary data.</text>
</comment>
<dbReference type="AlphaFoldDB" id="A0A7W3IGR9"/>
<evidence type="ECO:0000313" key="1">
    <source>
        <dbReference type="EMBL" id="MBA8680511.1"/>
    </source>
</evidence>
<gene>
    <name evidence="1" type="ORF">H4O11_01645</name>
</gene>
<dbReference type="Proteomes" id="UP000547058">
    <property type="component" value="Unassembled WGS sequence"/>
</dbReference>
<keyword evidence="2" id="KW-1185">Reference proteome</keyword>
<sequence>MRATYLSAVKAGITRLRDKGGASEDALFDLVNGYVTAARTIRMRPGARLPLTLPPGTVGLTSFKGAFVVFADAVMPAGPGYSVVVLKHPSNGSATLKEIHFSLPFLGYLYVVAEFSDGSTYHYWLEEGSPWAANTTYLPDALVSPTVPNGLAYRLADTGSGYATWEAYAVRATGNTVVPTANNGFRYTVTAVSSAGARSGDTEPTWPAQAGAAVNEDVAIENPYANAGSGTAGGSVPAWTIGLQAAPGDLIRPINLPSPTPIAPTNADFSAGSAGWDIEGGAQVNTGRLELPGSISDGAAVNQARFVVADGANLNATCQVDQGPAAAGATRGWCEIRWYDEEDVMVSYSQGTMITSGVGTSSVTSPKPVGAAYARAVIGLWSVADHNHLTYGDSLTVSGAVNGLPAGLVYQAVQASTGHTGGSEPEWPNILGKRIVDGGVTWEAVAITRVTWQAAPLFVSGGAEPVWPPEVGGTVVDGTLTWQAVSRRIEDENCPNSKVVAIAASKVFAADGDTIRYSATVAPKDWTSSDDAGFLPTGLQNYGANPVAAMGLYRGNLIPFNAEAFQLWQVDEDPASMALLDALPMGSTQHRAIAAVSNDLLFLSSQGVRTVGIAASSTNFQAGDVGMPIDVLVQAWLADPAVVPRALYYPAAGQYWLMFARDGATEVFVYTMTQIGQVGAWSRYLFPFEVGAWAIQGDSLYLRSEDRIYRMEEGAVGDEVQAGVTTPFKGVIQWPWLDFGQPGVSKMLYGFEIVGQGKVQVQVGYDQTNSGAFTAPYEVRPDTLTGGPIPLPLAGPSFAVRLVYDGTEAWQWNAFGLYLQDLRPMT</sequence>
<dbReference type="EMBL" id="JACGXS010000001">
    <property type="protein sequence ID" value="MBA8680511.1"/>
    <property type="molecule type" value="Genomic_DNA"/>
</dbReference>
<reference evidence="1 2" key="1">
    <citation type="submission" date="2020-08" db="EMBL/GenBank/DDBJ databases">
        <title>Stenotrophomonas tumulicola JCM 30961.</title>
        <authorList>
            <person name="Deng Y."/>
        </authorList>
    </citation>
    <scope>NUCLEOTIDE SEQUENCE [LARGE SCALE GENOMIC DNA]</scope>
    <source>
        <strain evidence="1 2">JCM 30961</strain>
    </source>
</reference>